<dbReference type="InterPro" id="IPR010298">
    <property type="entry name" value="YacP-like"/>
</dbReference>
<dbReference type="RefSeq" id="WP_166278468.1">
    <property type="nucleotide sequence ID" value="NZ_JTHE03000004.1"/>
</dbReference>
<dbReference type="EMBL" id="JTHE03000004">
    <property type="protein sequence ID" value="MCM1981259.1"/>
    <property type="molecule type" value="Genomic_DNA"/>
</dbReference>
<dbReference type="PANTHER" id="PTHR34547">
    <property type="entry name" value="YACP-LIKE NYN DOMAIN PROTEIN"/>
    <property type="match status" value="1"/>
</dbReference>
<keyword evidence="2" id="KW-1185">Reference proteome</keyword>
<gene>
    <name evidence="1" type="ORF">QQ91_0000215</name>
</gene>
<protein>
    <submittedName>
        <fullName evidence="1">NYN domain-containing protein</fullName>
    </submittedName>
</protein>
<dbReference type="Proteomes" id="UP000031561">
    <property type="component" value="Unassembled WGS sequence"/>
</dbReference>
<dbReference type="AlphaFoldDB" id="A0ABD4SY22"/>
<dbReference type="CDD" id="cd10912">
    <property type="entry name" value="PIN_YacP-like"/>
    <property type="match status" value="1"/>
</dbReference>
<sequence>MASLDTMLLIDGYNIIGAWPKLEATKAKLGLAEARQGLTEAIASYVAFQGYRTRIVFDAHYQQQAAHCEQITAELELYFTDAGQTADSHIEWVCAQARHTITPYKRIIVATSDRDHRLTVTGYGAEWMSAQQLIQRVALSTHRIRDRAQQAKGRSRRTLAATIDPVVQQKLNQLRFGYPP</sequence>
<accession>A0ABD4SY22</accession>
<dbReference type="PANTHER" id="PTHR34547:SF1">
    <property type="entry name" value="YACP-LIKE NYN DOMAIN PROTEIN"/>
    <property type="match status" value="1"/>
</dbReference>
<dbReference type="Pfam" id="PF05991">
    <property type="entry name" value="NYN_YacP"/>
    <property type="match status" value="1"/>
</dbReference>
<organism evidence="1 2">
    <name type="scientific">Lyngbya confervoides BDU141951</name>
    <dbReference type="NCBI Taxonomy" id="1574623"/>
    <lineage>
        <taxon>Bacteria</taxon>
        <taxon>Bacillati</taxon>
        <taxon>Cyanobacteriota</taxon>
        <taxon>Cyanophyceae</taxon>
        <taxon>Oscillatoriophycideae</taxon>
        <taxon>Oscillatoriales</taxon>
        <taxon>Microcoleaceae</taxon>
        <taxon>Lyngbya</taxon>
    </lineage>
</organism>
<reference evidence="1 2" key="1">
    <citation type="journal article" date="2015" name="Genome Announc.">
        <title>Draft Genome Sequence of Filamentous Marine Cyanobacterium Lyngbya confervoides Strain BDU141951.</title>
        <authorList>
            <person name="Chandrababunaidu M.M."/>
            <person name="Sen D."/>
            <person name="Tripathy S."/>
        </authorList>
    </citation>
    <scope>NUCLEOTIDE SEQUENCE [LARGE SCALE GENOMIC DNA]</scope>
    <source>
        <strain evidence="1 2">BDU141951</strain>
    </source>
</reference>
<evidence type="ECO:0000313" key="1">
    <source>
        <dbReference type="EMBL" id="MCM1981259.1"/>
    </source>
</evidence>
<evidence type="ECO:0000313" key="2">
    <source>
        <dbReference type="Proteomes" id="UP000031561"/>
    </source>
</evidence>
<comment type="caution">
    <text evidence="1">The sequence shown here is derived from an EMBL/GenBank/DDBJ whole genome shotgun (WGS) entry which is preliminary data.</text>
</comment>
<name>A0ABD4SY22_9CYAN</name>
<proteinExistence type="predicted"/>